<proteinExistence type="predicted"/>
<protein>
    <submittedName>
        <fullName evidence="1">Uncharacterized protein</fullName>
    </submittedName>
</protein>
<reference evidence="1" key="2">
    <citation type="journal article" date="2015" name="Data Brief">
        <title>Shoot transcriptome of the giant reed, Arundo donax.</title>
        <authorList>
            <person name="Barrero R.A."/>
            <person name="Guerrero F.D."/>
            <person name="Moolhuijzen P."/>
            <person name="Goolsby J.A."/>
            <person name="Tidwell J."/>
            <person name="Bellgard S.E."/>
            <person name="Bellgard M.I."/>
        </authorList>
    </citation>
    <scope>NUCLEOTIDE SEQUENCE</scope>
    <source>
        <tissue evidence="1">Shoot tissue taken approximately 20 cm above the soil surface</tissue>
    </source>
</reference>
<dbReference type="EMBL" id="GBRH01243017">
    <property type="protein sequence ID" value="JAD54878.1"/>
    <property type="molecule type" value="Transcribed_RNA"/>
</dbReference>
<name>A0A0A9AYB1_ARUDO</name>
<reference evidence="1" key="1">
    <citation type="submission" date="2014-09" db="EMBL/GenBank/DDBJ databases">
        <authorList>
            <person name="Magalhaes I.L.F."/>
            <person name="Oliveira U."/>
            <person name="Santos F.R."/>
            <person name="Vidigal T.H.D.A."/>
            <person name="Brescovit A.D."/>
            <person name="Santos A.J."/>
        </authorList>
    </citation>
    <scope>NUCLEOTIDE SEQUENCE</scope>
    <source>
        <tissue evidence="1">Shoot tissue taken approximately 20 cm above the soil surface</tissue>
    </source>
</reference>
<evidence type="ECO:0000313" key="1">
    <source>
        <dbReference type="EMBL" id="JAD54878.1"/>
    </source>
</evidence>
<organism evidence="1">
    <name type="scientific">Arundo donax</name>
    <name type="common">Giant reed</name>
    <name type="synonym">Donax arundinaceus</name>
    <dbReference type="NCBI Taxonomy" id="35708"/>
    <lineage>
        <taxon>Eukaryota</taxon>
        <taxon>Viridiplantae</taxon>
        <taxon>Streptophyta</taxon>
        <taxon>Embryophyta</taxon>
        <taxon>Tracheophyta</taxon>
        <taxon>Spermatophyta</taxon>
        <taxon>Magnoliopsida</taxon>
        <taxon>Liliopsida</taxon>
        <taxon>Poales</taxon>
        <taxon>Poaceae</taxon>
        <taxon>PACMAD clade</taxon>
        <taxon>Arundinoideae</taxon>
        <taxon>Arundineae</taxon>
        <taxon>Arundo</taxon>
    </lineage>
</organism>
<accession>A0A0A9AYB1</accession>
<dbReference type="AlphaFoldDB" id="A0A0A9AYB1"/>
<sequence>MTKKARFVSEICLGFDLD</sequence>